<feature type="domain" description="Reverse transcriptase RNase H-like" evidence="7">
    <location>
        <begin position="91"/>
        <end position="129"/>
    </location>
</feature>
<dbReference type="Proteomes" id="UP001159363">
    <property type="component" value="Chromosome 6"/>
</dbReference>
<dbReference type="Pfam" id="PF17917">
    <property type="entry name" value="RT_RNaseH"/>
    <property type="match status" value="1"/>
</dbReference>
<keyword evidence="4" id="KW-0255">Endonuclease</keyword>
<evidence type="ECO:0000256" key="1">
    <source>
        <dbReference type="ARBA" id="ARBA00022679"/>
    </source>
</evidence>
<dbReference type="InterPro" id="IPR043502">
    <property type="entry name" value="DNA/RNA_pol_sf"/>
</dbReference>
<evidence type="ECO:0000259" key="7">
    <source>
        <dbReference type="Pfam" id="PF17917"/>
    </source>
</evidence>
<keyword evidence="1" id="KW-0808">Transferase</keyword>
<dbReference type="PANTHER" id="PTHR37984:SF5">
    <property type="entry name" value="PROTEIN NYNRIN-LIKE"/>
    <property type="match status" value="1"/>
</dbReference>
<dbReference type="PANTHER" id="PTHR37984">
    <property type="entry name" value="PROTEIN CBG26694"/>
    <property type="match status" value="1"/>
</dbReference>
<dbReference type="SUPFAM" id="SSF56672">
    <property type="entry name" value="DNA/RNA polymerases"/>
    <property type="match status" value="1"/>
</dbReference>
<keyword evidence="2" id="KW-0548">Nucleotidyltransferase</keyword>
<gene>
    <name evidence="8" type="ORF">PR048_019111</name>
</gene>
<sequence>MDYIRDMSQPQSVTDVRRLLGMVNNVGKFVPNLAEITEPIRQLLNEGNAFCGKNHKSWPLKRSNTFYAASQFYFTTAQIRIFEWDQMPPRAVLEEQDAEGVCRPVVYTSRSLSASEKEHSQIEKEVLALH</sequence>
<protein>
    <recommendedName>
        <fullName evidence="7">Reverse transcriptase RNase H-like domain-containing protein</fullName>
    </recommendedName>
</protein>
<name>A0ABQ9H2K9_9NEOP</name>
<keyword evidence="6" id="KW-0695">RNA-directed DNA polymerase</keyword>
<evidence type="ECO:0000256" key="3">
    <source>
        <dbReference type="ARBA" id="ARBA00022722"/>
    </source>
</evidence>
<evidence type="ECO:0000256" key="5">
    <source>
        <dbReference type="ARBA" id="ARBA00022801"/>
    </source>
</evidence>
<dbReference type="InterPro" id="IPR041373">
    <property type="entry name" value="RT_RNaseH"/>
</dbReference>
<proteinExistence type="predicted"/>
<evidence type="ECO:0000313" key="9">
    <source>
        <dbReference type="Proteomes" id="UP001159363"/>
    </source>
</evidence>
<evidence type="ECO:0000256" key="2">
    <source>
        <dbReference type="ARBA" id="ARBA00022695"/>
    </source>
</evidence>
<keyword evidence="5" id="KW-0378">Hydrolase</keyword>
<organism evidence="8 9">
    <name type="scientific">Dryococelus australis</name>
    <dbReference type="NCBI Taxonomy" id="614101"/>
    <lineage>
        <taxon>Eukaryota</taxon>
        <taxon>Metazoa</taxon>
        <taxon>Ecdysozoa</taxon>
        <taxon>Arthropoda</taxon>
        <taxon>Hexapoda</taxon>
        <taxon>Insecta</taxon>
        <taxon>Pterygota</taxon>
        <taxon>Neoptera</taxon>
        <taxon>Polyneoptera</taxon>
        <taxon>Phasmatodea</taxon>
        <taxon>Verophasmatodea</taxon>
        <taxon>Anareolatae</taxon>
        <taxon>Phasmatidae</taxon>
        <taxon>Eurycanthinae</taxon>
        <taxon>Dryococelus</taxon>
    </lineage>
</organism>
<keyword evidence="3" id="KW-0540">Nuclease</keyword>
<dbReference type="EMBL" id="JARBHB010000007">
    <property type="protein sequence ID" value="KAJ8878533.1"/>
    <property type="molecule type" value="Genomic_DNA"/>
</dbReference>
<accession>A0ABQ9H2K9</accession>
<reference evidence="8 9" key="1">
    <citation type="submission" date="2023-02" db="EMBL/GenBank/DDBJ databases">
        <title>LHISI_Scaffold_Assembly.</title>
        <authorList>
            <person name="Stuart O.P."/>
            <person name="Cleave R."/>
            <person name="Magrath M.J.L."/>
            <person name="Mikheyev A.S."/>
        </authorList>
    </citation>
    <scope>NUCLEOTIDE SEQUENCE [LARGE SCALE GENOMIC DNA]</scope>
    <source>
        <strain evidence="8">Daus_M_001</strain>
        <tissue evidence="8">Leg muscle</tissue>
    </source>
</reference>
<evidence type="ECO:0000256" key="6">
    <source>
        <dbReference type="ARBA" id="ARBA00022918"/>
    </source>
</evidence>
<feature type="non-terminal residue" evidence="8">
    <location>
        <position position="130"/>
    </location>
</feature>
<keyword evidence="9" id="KW-1185">Reference proteome</keyword>
<dbReference type="InterPro" id="IPR050951">
    <property type="entry name" value="Retrovirus_Pol_polyprotein"/>
</dbReference>
<comment type="caution">
    <text evidence="8">The sequence shown here is derived from an EMBL/GenBank/DDBJ whole genome shotgun (WGS) entry which is preliminary data.</text>
</comment>
<evidence type="ECO:0000256" key="4">
    <source>
        <dbReference type="ARBA" id="ARBA00022759"/>
    </source>
</evidence>
<dbReference type="Gene3D" id="3.30.70.270">
    <property type="match status" value="1"/>
</dbReference>
<dbReference type="InterPro" id="IPR043128">
    <property type="entry name" value="Rev_trsase/Diguanyl_cyclase"/>
</dbReference>
<evidence type="ECO:0000313" key="8">
    <source>
        <dbReference type="EMBL" id="KAJ8878533.1"/>
    </source>
</evidence>